<protein>
    <submittedName>
        <fullName evidence="1">Uncharacterized protein</fullName>
    </submittedName>
</protein>
<proteinExistence type="predicted"/>
<keyword evidence="2" id="KW-1185">Reference proteome</keyword>
<organism evidence="1 2">
    <name type="scientific">Tardiphaga alba</name>
    <dbReference type="NCBI Taxonomy" id="340268"/>
    <lineage>
        <taxon>Bacteria</taxon>
        <taxon>Pseudomonadati</taxon>
        <taxon>Pseudomonadota</taxon>
        <taxon>Alphaproteobacteria</taxon>
        <taxon>Hyphomicrobiales</taxon>
        <taxon>Nitrobacteraceae</taxon>
        <taxon>Tardiphaga</taxon>
    </lineage>
</organism>
<dbReference type="Proteomes" id="UP000682843">
    <property type="component" value="Chromosome"/>
</dbReference>
<sequence>MTADVRRLSLMPDPRGEFIRLCAPFMAPRYVHPEGVCDCVRNAMFDEIPDFEILNAALYGMTERGVPTLNRNWLDREKWPLIETTMTAIAEPVMECMFGTGPVKRAYEYVPPDGLPSMPPVQDLIP</sequence>
<accession>A0ABX8A556</accession>
<gene>
    <name evidence="1" type="ORF">RPMA_08310</name>
</gene>
<evidence type="ECO:0000313" key="2">
    <source>
        <dbReference type="Proteomes" id="UP000682843"/>
    </source>
</evidence>
<name>A0ABX8A556_9BRAD</name>
<reference evidence="1 2" key="1">
    <citation type="submission" date="2019-02" db="EMBL/GenBank/DDBJ databases">
        <title>Emended description of the genus Rhodopseudomonas and description of Rhodopseudomonas albus sp. nov., a non-phototrophic, heavy-metal-tolerant bacterium isolated from garden soil.</title>
        <authorList>
            <person name="Bao Z."/>
            <person name="Cao W.W."/>
            <person name="Sato Y."/>
            <person name="Nishizawa T."/>
            <person name="Zhao J."/>
            <person name="Guo Y."/>
            <person name="Ohta H."/>
        </authorList>
    </citation>
    <scope>NUCLEOTIDE SEQUENCE [LARGE SCALE GENOMIC DNA]</scope>
    <source>
        <strain evidence="1 2">SK50-23</strain>
    </source>
</reference>
<dbReference type="RefSeq" id="WP_211912374.1">
    <property type="nucleotide sequence ID" value="NZ_CP036498.1"/>
</dbReference>
<evidence type="ECO:0000313" key="1">
    <source>
        <dbReference type="EMBL" id="QUS38834.1"/>
    </source>
</evidence>
<dbReference type="EMBL" id="CP036498">
    <property type="protein sequence ID" value="QUS38834.1"/>
    <property type="molecule type" value="Genomic_DNA"/>
</dbReference>